<feature type="compositionally biased region" description="Low complexity" evidence="1">
    <location>
        <begin position="413"/>
        <end position="423"/>
    </location>
</feature>
<organism evidence="3 4">
    <name type="scientific">Oribacterium asaccharolyticum ACB7</name>
    <dbReference type="NCBI Taxonomy" id="796944"/>
    <lineage>
        <taxon>Bacteria</taxon>
        <taxon>Bacillati</taxon>
        <taxon>Bacillota</taxon>
        <taxon>Clostridia</taxon>
        <taxon>Lachnospirales</taxon>
        <taxon>Lachnospiraceae</taxon>
        <taxon>Oribacterium</taxon>
    </lineage>
</organism>
<dbReference type="InterPro" id="IPR036388">
    <property type="entry name" value="WH-like_DNA-bd_sf"/>
</dbReference>
<dbReference type="InterPro" id="IPR038475">
    <property type="entry name" value="RecG_C_sf"/>
</dbReference>
<reference evidence="3 4" key="1">
    <citation type="submission" date="2011-08" db="EMBL/GenBank/DDBJ databases">
        <title>The Genome Sequence of Oribacterium sp. ACB7.</title>
        <authorList>
            <consortium name="The Broad Institute Genome Sequencing Platform"/>
            <person name="Earl A."/>
            <person name="Ward D."/>
            <person name="Feldgarden M."/>
            <person name="Gevers D."/>
            <person name="Sizova M."/>
            <person name="Hazen A."/>
            <person name="Epstein S."/>
            <person name="Young S.K."/>
            <person name="Zeng Q."/>
            <person name="Gargeya S."/>
            <person name="Fitzgerald M."/>
            <person name="Haas B."/>
            <person name="Abouelleil A."/>
            <person name="Alvarado L."/>
            <person name="Arachchi H.M."/>
            <person name="Berlin A."/>
            <person name="Brown A."/>
            <person name="Chapman S.B."/>
            <person name="Chen Z."/>
            <person name="Dunbar C."/>
            <person name="Freedman E."/>
            <person name="Gearin G."/>
            <person name="Gellesch M."/>
            <person name="Goldberg J."/>
            <person name="Griggs A."/>
            <person name="Gujja S."/>
            <person name="Heiman D."/>
            <person name="Howarth C."/>
            <person name="Larson L."/>
            <person name="Lui A."/>
            <person name="MacDonald P.J.P."/>
            <person name="Montmayeur A."/>
            <person name="Murphy C."/>
            <person name="Neiman D."/>
            <person name="Pearson M."/>
            <person name="Priest M."/>
            <person name="Roberts A."/>
            <person name="Saif S."/>
            <person name="Shea T."/>
            <person name="Shenoy N."/>
            <person name="Sisk P."/>
            <person name="Stolte C."/>
            <person name="Sykes S."/>
            <person name="Wortman J."/>
            <person name="Nusbaum C."/>
            <person name="Birren B."/>
        </authorList>
    </citation>
    <scope>NUCLEOTIDE SEQUENCE [LARGE SCALE GENOMIC DNA]</scope>
    <source>
        <strain evidence="3 4">ACB7</strain>
    </source>
</reference>
<gene>
    <name evidence="3" type="ORF">HMPREF9624_00540</name>
</gene>
<dbReference type="HOGENOM" id="CLU_024970_1_2_9"/>
<evidence type="ECO:0000313" key="4">
    <source>
        <dbReference type="Proteomes" id="UP000003527"/>
    </source>
</evidence>
<feature type="region of interest" description="Disordered" evidence="1">
    <location>
        <begin position="401"/>
        <end position="423"/>
    </location>
</feature>
<dbReference type="EMBL" id="AFZD01000016">
    <property type="protein sequence ID" value="EHL12233.1"/>
    <property type="molecule type" value="Genomic_DNA"/>
</dbReference>
<dbReference type="SUPFAM" id="SSF46785">
    <property type="entry name" value="Winged helix' DNA-binding domain"/>
    <property type="match status" value="1"/>
</dbReference>
<dbReference type="Proteomes" id="UP000003527">
    <property type="component" value="Unassembled WGS sequence"/>
</dbReference>
<proteinExistence type="predicted"/>
<feature type="domain" description="Schlafen AlbA-2" evidence="2">
    <location>
        <begin position="10"/>
        <end position="128"/>
    </location>
</feature>
<protein>
    <recommendedName>
        <fullName evidence="2">Schlafen AlbA-2 domain-containing protein</fullName>
    </recommendedName>
</protein>
<dbReference type="Pfam" id="PF13412">
    <property type="entry name" value="HTH_24"/>
    <property type="match status" value="1"/>
</dbReference>
<dbReference type="PATRIC" id="fig|796944.3.peg.1254"/>
<dbReference type="PANTHER" id="PTHR30595">
    <property type="entry name" value="GLPR-RELATED TRANSCRIPTIONAL REPRESSOR"/>
    <property type="match status" value="1"/>
</dbReference>
<dbReference type="Pfam" id="PF13749">
    <property type="entry name" value="HATPase_c_4"/>
    <property type="match status" value="1"/>
</dbReference>
<dbReference type="AlphaFoldDB" id="G9WU30"/>
<evidence type="ECO:0000259" key="2">
    <source>
        <dbReference type="Pfam" id="PF04326"/>
    </source>
</evidence>
<dbReference type="Gene3D" id="1.10.10.10">
    <property type="entry name" value="Winged helix-like DNA-binding domain superfamily/Winged helix DNA-binding domain"/>
    <property type="match status" value="1"/>
</dbReference>
<dbReference type="InterPro" id="IPR007421">
    <property type="entry name" value="Schlafen_AlbA_2_dom"/>
</dbReference>
<name>G9WU30_9FIRM</name>
<dbReference type="Pfam" id="PF04326">
    <property type="entry name" value="SLFN_AlbA_2"/>
    <property type="match status" value="1"/>
</dbReference>
<dbReference type="InterPro" id="IPR036390">
    <property type="entry name" value="WH_DNA-bd_sf"/>
</dbReference>
<sequence length="526" mass="59922">MTIEEILHGENQYVEFKETRPEAKKYMKTIVAFANGKGGRLVFGVEDETRKIIGVPEEKLFSEIDAITNAISDMCKPMIVPDIYPQTFEGKTVIVIEIIAGKKRPYYLTADGLTNGVYIRVAGTTRHADQDTTRELYYDSEGRSYDTMMVPEEDITEDEIADLCKQMEKVAISNCISESQRRKVKKLSKNNLLNWGIISEDGRGRIKPTNAYNYLLGKDVFHSVIQCGVFKGTSRAIFLDKKEYTGPLWQQVEDAHQFVLRNIRLGAKIKGVYRQDIFELPPDSIRELIVNAVMNYSFLQSSNVQINLFDDRLEITTPGGLMPGVTISKMKEGYSQIRNKALASAFSYMKLIEGWGTGIPRLFEEMRKYGLQEPEFIDWEDALRINLYRSSTDLLVTAATDKETNAPQTGGNTTQATQDTTQATQDTAQALKNTTQATQDTAQALKNTTQDRGEESNLTKEDISILRILEEHPKFTQREIADILHWKLDRVKYYTTKLKKNHLIERIGTSQKGCWKILVEDKIWQN</sequence>
<evidence type="ECO:0000256" key="1">
    <source>
        <dbReference type="SAM" id="MobiDB-lite"/>
    </source>
</evidence>
<comment type="caution">
    <text evidence="3">The sequence shown here is derived from an EMBL/GenBank/DDBJ whole genome shotgun (WGS) entry which is preliminary data.</text>
</comment>
<dbReference type="PANTHER" id="PTHR30595:SF6">
    <property type="entry name" value="SCHLAFEN ALBA-2 DOMAIN-CONTAINING PROTEIN"/>
    <property type="match status" value="1"/>
</dbReference>
<dbReference type="InterPro" id="IPR038461">
    <property type="entry name" value="Schlafen_AlbA_2_dom_sf"/>
</dbReference>
<dbReference type="RefSeq" id="WP_009536430.1">
    <property type="nucleotide sequence ID" value="NZ_JH414504.1"/>
</dbReference>
<dbReference type="Gene3D" id="3.30.565.60">
    <property type="match status" value="1"/>
</dbReference>
<accession>G9WU30</accession>
<evidence type="ECO:0000313" key="3">
    <source>
        <dbReference type="EMBL" id="EHL12233.1"/>
    </source>
</evidence>
<dbReference type="Gene3D" id="3.30.950.30">
    <property type="entry name" value="Schlafen, AAA domain"/>
    <property type="match status" value="1"/>
</dbReference>
<keyword evidence="4" id="KW-1185">Reference proteome</keyword>